<gene>
    <name evidence="7" type="ORF">UA74_07725</name>
</gene>
<keyword evidence="4" id="KW-0804">Transcription</keyword>
<evidence type="ECO:0000259" key="6">
    <source>
        <dbReference type="SMART" id="SM01043"/>
    </source>
</evidence>
<dbReference type="GO" id="GO:0003677">
    <property type="term" value="F:DNA binding"/>
    <property type="evidence" value="ECO:0007669"/>
    <property type="project" value="UniProtKB-KW"/>
</dbReference>
<dbReference type="InterPro" id="IPR051677">
    <property type="entry name" value="AfsR-DnrI-RedD_regulator"/>
</dbReference>
<evidence type="ECO:0000256" key="1">
    <source>
        <dbReference type="ARBA" id="ARBA00005820"/>
    </source>
</evidence>
<dbReference type="EMBL" id="CP016076">
    <property type="protein sequence ID" value="APU13614.1"/>
    <property type="molecule type" value="Genomic_DNA"/>
</dbReference>
<dbReference type="SMART" id="SM01043">
    <property type="entry name" value="BTAD"/>
    <property type="match status" value="1"/>
</dbReference>
<dbReference type="SUPFAM" id="SSF46894">
    <property type="entry name" value="C-terminal effector domain of the bipartite response regulators"/>
    <property type="match status" value="1"/>
</dbReference>
<keyword evidence="2" id="KW-0805">Transcription regulation</keyword>
<reference evidence="8" key="1">
    <citation type="submission" date="2016-06" db="EMBL/GenBank/DDBJ databases">
        <title>Complete genome sequence of Actinoalloteichus fjordicus DSM 46855 (=ADI127-17), type strain of the new species Actinoalloteichus fjordicus.</title>
        <authorList>
            <person name="Ruckert C."/>
            <person name="Nouioui I."/>
            <person name="Willmese J."/>
            <person name="van Wezel G."/>
            <person name="Klenk H.-P."/>
            <person name="Kalinowski J."/>
            <person name="Zotchev S.B."/>
        </authorList>
    </citation>
    <scope>NUCLEOTIDE SEQUENCE [LARGE SCALE GENOMIC DNA]</scope>
    <source>
        <strain evidence="8">ADI127-7</strain>
    </source>
</reference>
<dbReference type="SMART" id="SM00862">
    <property type="entry name" value="Trans_reg_C"/>
    <property type="match status" value="1"/>
</dbReference>
<evidence type="ECO:0000313" key="7">
    <source>
        <dbReference type="EMBL" id="APU13614.1"/>
    </source>
</evidence>
<keyword evidence="3 7" id="KW-0238">DNA-binding</keyword>
<proteinExistence type="inferred from homology"/>
<dbReference type="Gene3D" id="1.25.40.10">
    <property type="entry name" value="Tetratricopeptide repeat domain"/>
    <property type="match status" value="1"/>
</dbReference>
<keyword evidence="8" id="KW-1185">Reference proteome</keyword>
<dbReference type="InterPro" id="IPR011990">
    <property type="entry name" value="TPR-like_helical_dom_sf"/>
</dbReference>
<dbReference type="GO" id="GO:0006355">
    <property type="term" value="P:regulation of DNA-templated transcription"/>
    <property type="evidence" value="ECO:0007669"/>
    <property type="project" value="InterPro"/>
</dbReference>
<dbReference type="Pfam" id="PF03704">
    <property type="entry name" value="BTAD"/>
    <property type="match status" value="1"/>
</dbReference>
<dbReference type="Proteomes" id="UP000185511">
    <property type="component" value="Chromosome"/>
</dbReference>
<protein>
    <submittedName>
        <fullName evidence="7">DNA-binding transcriptional activator of the SARP family</fullName>
    </submittedName>
</protein>
<dbReference type="InterPro" id="IPR036388">
    <property type="entry name" value="WH-like_DNA-bd_sf"/>
</dbReference>
<dbReference type="CDD" id="cd15831">
    <property type="entry name" value="BTAD"/>
    <property type="match status" value="1"/>
</dbReference>
<dbReference type="KEGG" id="acad:UA74_07725"/>
<comment type="similarity">
    <text evidence="1">Belongs to the AfsR/DnrI/RedD regulatory family.</text>
</comment>
<dbReference type="InterPro" id="IPR005158">
    <property type="entry name" value="BTAD"/>
</dbReference>
<evidence type="ECO:0000313" key="8">
    <source>
        <dbReference type="Proteomes" id="UP000185511"/>
    </source>
</evidence>
<dbReference type="Gene3D" id="1.10.10.10">
    <property type="entry name" value="Winged helix-like DNA-binding domain superfamily/Winged helix DNA-binding domain"/>
    <property type="match status" value="1"/>
</dbReference>
<evidence type="ECO:0000259" key="5">
    <source>
        <dbReference type="SMART" id="SM00862"/>
    </source>
</evidence>
<dbReference type="SUPFAM" id="SSF48452">
    <property type="entry name" value="TPR-like"/>
    <property type="match status" value="1"/>
</dbReference>
<accession>A0AAC9LAZ8</accession>
<evidence type="ECO:0000256" key="3">
    <source>
        <dbReference type="ARBA" id="ARBA00023125"/>
    </source>
</evidence>
<sequence>MRFRVLGPFTVSTADGRAVVLGGEKPRTMLAALLLADGRIMTDDLLIEVLWGGRPPATVRAQLHTYASRLRAALAPEARLVRCGAGYLLDIGDRRSDAEDFARLSRLGQSELAEGRPSSAVGWLHAALGLWRGPALADVTEALRDLETPRLEEMRLAALEDRIEARLALGEHSHVVPELVELVARCPLRERLRAQLMTALQRSNRRADALGVYGQGRLILDRELGIGPGTVLRDAYRRVVRVDGASAADH</sequence>
<feature type="domain" description="OmpR/PhoB-type" evidence="5">
    <location>
        <begin position="16"/>
        <end position="89"/>
    </location>
</feature>
<evidence type="ECO:0000256" key="4">
    <source>
        <dbReference type="ARBA" id="ARBA00023163"/>
    </source>
</evidence>
<dbReference type="InterPro" id="IPR001867">
    <property type="entry name" value="OmpR/PhoB-type_DNA-bd"/>
</dbReference>
<dbReference type="AlphaFoldDB" id="A0AAC9LAZ8"/>
<evidence type="ECO:0000256" key="2">
    <source>
        <dbReference type="ARBA" id="ARBA00023015"/>
    </source>
</evidence>
<organism evidence="7 8">
    <name type="scientific">Actinoalloteichus fjordicus</name>
    <dbReference type="NCBI Taxonomy" id="1612552"/>
    <lineage>
        <taxon>Bacteria</taxon>
        <taxon>Bacillati</taxon>
        <taxon>Actinomycetota</taxon>
        <taxon>Actinomycetes</taxon>
        <taxon>Pseudonocardiales</taxon>
        <taxon>Pseudonocardiaceae</taxon>
        <taxon>Actinoalloteichus</taxon>
    </lineage>
</organism>
<dbReference type="GO" id="GO:0000160">
    <property type="term" value="P:phosphorelay signal transduction system"/>
    <property type="evidence" value="ECO:0007669"/>
    <property type="project" value="InterPro"/>
</dbReference>
<dbReference type="InterPro" id="IPR016032">
    <property type="entry name" value="Sig_transdc_resp-reg_C-effctor"/>
</dbReference>
<dbReference type="PANTHER" id="PTHR35807:SF1">
    <property type="entry name" value="TRANSCRIPTIONAL REGULATOR REDD"/>
    <property type="match status" value="1"/>
</dbReference>
<dbReference type="PANTHER" id="PTHR35807">
    <property type="entry name" value="TRANSCRIPTIONAL REGULATOR REDD-RELATED"/>
    <property type="match status" value="1"/>
</dbReference>
<feature type="domain" description="Bacterial transcriptional activator" evidence="6">
    <location>
        <begin position="96"/>
        <end position="240"/>
    </location>
</feature>
<name>A0AAC9LAZ8_9PSEU</name>